<dbReference type="PANTHER" id="PTHR11040:SF44">
    <property type="entry name" value="PROTEIN ZNTC-RELATED"/>
    <property type="match status" value="1"/>
</dbReference>
<keyword evidence="6" id="KW-0732">Signal</keyword>
<evidence type="ECO:0000256" key="3">
    <source>
        <dbReference type="ARBA" id="ARBA00022989"/>
    </source>
</evidence>
<evidence type="ECO:0000313" key="7">
    <source>
        <dbReference type="EMBL" id="OMJ17559.1"/>
    </source>
</evidence>
<protein>
    <submittedName>
        <fullName evidence="7">Fe(2+) transport protein 2</fullName>
    </submittedName>
</protein>
<dbReference type="PANTHER" id="PTHR11040">
    <property type="entry name" value="ZINC/IRON TRANSPORTER"/>
    <property type="match status" value="1"/>
</dbReference>
<keyword evidence="4 5" id="KW-0472">Membrane</keyword>
<feature type="chain" id="PRO_5013159021" evidence="6">
    <location>
        <begin position="26"/>
        <end position="338"/>
    </location>
</feature>
<sequence length="338" mass="36092">MVAVFAMHASEFALSFSALAGGARADDVEFADAGGSKEGNECAGYASSNGSPMYASSGQCGKDMSKFECSVENEARKIEGCSDEIVNSVNKNSSEESLIRSTQKPKLTVQKLVYPAMTHEHSHGSASFAMAGNSTGDAKARLSTYLLEICVAMHSVTVGLVVGMAPKSETLVLAIAVSFHQLFEGFAIGDRLARLCRPNADDHDLNVPAKTMPKYSPKFRDMDHCQLPPPSPKISPSVADKRKMYLGAVVYMFATPIGQLIGIILHSTIPPRSPAYLITLGSLEAASAGTLVYVAIVTLMTEEFNSPQFVNSSSSFKIFGFLSMYFGALVMAVIGKWA</sequence>
<feature type="transmembrane region" description="Helical" evidence="5">
    <location>
        <begin position="277"/>
        <end position="296"/>
    </location>
</feature>
<keyword evidence="3 5" id="KW-1133">Transmembrane helix</keyword>
<feature type="signal peptide" evidence="6">
    <location>
        <begin position="1"/>
        <end position="25"/>
    </location>
</feature>
<dbReference type="Pfam" id="PF02535">
    <property type="entry name" value="Zip"/>
    <property type="match status" value="2"/>
</dbReference>
<dbReference type="EMBL" id="LSSN01002017">
    <property type="protein sequence ID" value="OMJ17559.1"/>
    <property type="molecule type" value="Genomic_DNA"/>
</dbReference>
<keyword evidence="2 5" id="KW-0812">Transmembrane</keyword>
<feature type="transmembrane region" description="Helical" evidence="5">
    <location>
        <begin position="244"/>
        <end position="265"/>
    </location>
</feature>
<dbReference type="Proteomes" id="UP000187283">
    <property type="component" value="Unassembled WGS sequence"/>
</dbReference>
<reference evidence="7 8" key="1">
    <citation type="submission" date="2017-01" db="EMBL/GenBank/DDBJ databases">
        <authorList>
            <person name="Mah S.A."/>
            <person name="Swanson W.J."/>
            <person name="Moy G.W."/>
            <person name="Vacquier V.D."/>
        </authorList>
    </citation>
    <scope>NUCLEOTIDE SEQUENCE [LARGE SCALE GENOMIC DNA]</scope>
    <source>
        <strain evidence="7 8">GSMNP</strain>
    </source>
</reference>
<proteinExistence type="predicted"/>
<evidence type="ECO:0000256" key="6">
    <source>
        <dbReference type="SAM" id="SignalP"/>
    </source>
</evidence>
<evidence type="ECO:0000256" key="4">
    <source>
        <dbReference type="ARBA" id="ARBA00023136"/>
    </source>
</evidence>
<gene>
    <name evidence="7" type="ORF">AYI70_g5902</name>
</gene>
<dbReference type="GO" id="GO:0005886">
    <property type="term" value="C:plasma membrane"/>
    <property type="evidence" value="ECO:0007669"/>
    <property type="project" value="TreeGrafter"/>
</dbReference>
<evidence type="ECO:0000313" key="8">
    <source>
        <dbReference type="Proteomes" id="UP000187283"/>
    </source>
</evidence>
<dbReference type="AlphaFoldDB" id="A0A1R1XSN8"/>
<dbReference type="STRING" id="133412.A0A1R1XSN8"/>
<comment type="caution">
    <text evidence="7">The sequence shown here is derived from an EMBL/GenBank/DDBJ whole genome shotgun (WGS) entry which is preliminary data.</text>
</comment>
<organism evidence="7 8">
    <name type="scientific">Smittium culicis</name>
    <dbReference type="NCBI Taxonomy" id="133412"/>
    <lineage>
        <taxon>Eukaryota</taxon>
        <taxon>Fungi</taxon>
        <taxon>Fungi incertae sedis</taxon>
        <taxon>Zoopagomycota</taxon>
        <taxon>Kickxellomycotina</taxon>
        <taxon>Harpellomycetes</taxon>
        <taxon>Harpellales</taxon>
        <taxon>Legeriomycetaceae</taxon>
        <taxon>Smittium</taxon>
    </lineage>
</organism>
<comment type="subcellular location">
    <subcellularLocation>
        <location evidence="1">Membrane</location>
        <topology evidence="1">Multi-pass membrane protein</topology>
    </subcellularLocation>
</comment>
<evidence type="ECO:0000256" key="5">
    <source>
        <dbReference type="SAM" id="Phobius"/>
    </source>
</evidence>
<evidence type="ECO:0000256" key="1">
    <source>
        <dbReference type="ARBA" id="ARBA00004141"/>
    </source>
</evidence>
<name>A0A1R1XSN8_9FUNG</name>
<keyword evidence="8" id="KW-1185">Reference proteome</keyword>
<evidence type="ECO:0000256" key="2">
    <source>
        <dbReference type="ARBA" id="ARBA00022692"/>
    </source>
</evidence>
<dbReference type="OrthoDB" id="448280at2759"/>
<dbReference type="GO" id="GO:0005385">
    <property type="term" value="F:zinc ion transmembrane transporter activity"/>
    <property type="evidence" value="ECO:0007669"/>
    <property type="project" value="TreeGrafter"/>
</dbReference>
<accession>A0A1R1XSN8</accession>
<feature type="transmembrane region" description="Helical" evidence="5">
    <location>
        <begin position="316"/>
        <end position="335"/>
    </location>
</feature>
<dbReference type="InterPro" id="IPR003689">
    <property type="entry name" value="ZIP"/>
</dbReference>